<gene>
    <name evidence="2" type="ORF">GSTENG00037587001</name>
</gene>
<dbReference type="OrthoDB" id="9049620at2759"/>
<dbReference type="HOGENOM" id="CLU_013137_19_4_1"/>
<evidence type="ECO:0000313" key="2">
    <source>
        <dbReference type="EMBL" id="CAG14503.1"/>
    </source>
</evidence>
<reference evidence="2" key="2">
    <citation type="submission" date="2004-02" db="EMBL/GenBank/DDBJ databases">
        <authorList>
            <consortium name="Genoscope"/>
            <consortium name="Whitehead Institute Centre for Genome Research"/>
        </authorList>
    </citation>
    <scope>NUCLEOTIDE SEQUENCE</scope>
</reference>
<feature type="non-terminal residue" evidence="2">
    <location>
        <position position="37"/>
    </location>
</feature>
<dbReference type="Pfam" id="PF18568">
    <property type="entry name" value="COS"/>
    <property type="match status" value="1"/>
</dbReference>
<dbReference type="InterPro" id="IPR040859">
    <property type="entry name" value="Midline-1_COS"/>
</dbReference>
<dbReference type="EMBL" id="CAAE01022973">
    <property type="protein sequence ID" value="CAG14503.1"/>
    <property type="molecule type" value="Genomic_DNA"/>
</dbReference>
<protein>
    <submittedName>
        <fullName evidence="2">Chromosome 3 SCAF22973, whole genome shotgun sequence</fullName>
    </submittedName>
</protein>
<name>Q4RAT0_TETNG</name>
<dbReference type="KEGG" id="tng:GSTEN00037587G001"/>
<proteinExistence type="predicted"/>
<accession>Q4RAT0</accession>
<sequence>RVSMATASTQVLIPEIHLTDTFDTFALDFGREKKLLE</sequence>
<reference evidence="2" key="1">
    <citation type="journal article" date="2004" name="Nature">
        <title>Genome duplication in the teleost fish Tetraodon nigroviridis reveals the early vertebrate proto-karyotype.</title>
        <authorList>
            <person name="Jaillon O."/>
            <person name="Aury J.-M."/>
            <person name="Brunet F."/>
            <person name="Petit J.-L."/>
            <person name="Stange-Thomann N."/>
            <person name="Mauceli E."/>
            <person name="Bouneau L."/>
            <person name="Fischer C."/>
            <person name="Ozouf-Costaz C."/>
            <person name="Bernot A."/>
            <person name="Nicaud S."/>
            <person name="Jaffe D."/>
            <person name="Fisher S."/>
            <person name="Lutfalla G."/>
            <person name="Dossat C."/>
            <person name="Segurens B."/>
            <person name="Dasilva C."/>
            <person name="Salanoubat M."/>
            <person name="Levy M."/>
            <person name="Boudet N."/>
            <person name="Castellano S."/>
            <person name="Anthouard V."/>
            <person name="Jubin C."/>
            <person name="Castelli V."/>
            <person name="Katinka M."/>
            <person name="Vacherie B."/>
            <person name="Biemont C."/>
            <person name="Skalli Z."/>
            <person name="Cattolico L."/>
            <person name="Poulain J."/>
            <person name="De Berardinis V."/>
            <person name="Cruaud C."/>
            <person name="Duprat S."/>
            <person name="Brottier P."/>
            <person name="Coutanceau J.-P."/>
            <person name="Gouzy J."/>
            <person name="Parra G."/>
            <person name="Lardier G."/>
            <person name="Chapple C."/>
            <person name="McKernan K.J."/>
            <person name="McEwan P."/>
            <person name="Bosak S."/>
            <person name="Kellis M."/>
            <person name="Volff J.-N."/>
            <person name="Guigo R."/>
            <person name="Zody M.C."/>
            <person name="Mesirov J."/>
            <person name="Lindblad-Toh K."/>
            <person name="Birren B."/>
            <person name="Nusbaum C."/>
            <person name="Kahn D."/>
            <person name="Robinson-Rechavi M."/>
            <person name="Laudet V."/>
            <person name="Schachter V."/>
            <person name="Quetier F."/>
            <person name="Saurin W."/>
            <person name="Scarpelli C."/>
            <person name="Wincker P."/>
            <person name="Lander E.S."/>
            <person name="Weissenbach J."/>
            <person name="Roest Crollius H."/>
        </authorList>
    </citation>
    <scope>NUCLEOTIDE SEQUENCE [LARGE SCALE GENOMIC DNA]</scope>
</reference>
<organism evidence="2">
    <name type="scientific">Tetraodon nigroviridis</name>
    <name type="common">Spotted green pufferfish</name>
    <name type="synonym">Chelonodon nigroviridis</name>
    <dbReference type="NCBI Taxonomy" id="99883"/>
    <lineage>
        <taxon>Eukaryota</taxon>
        <taxon>Metazoa</taxon>
        <taxon>Chordata</taxon>
        <taxon>Craniata</taxon>
        <taxon>Vertebrata</taxon>
        <taxon>Euteleostomi</taxon>
        <taxon>Actinopterygii</taxon>
        <taxon>Neopterygii</taxon>
        <taxon>Teleostei</taxon>
        <taxon>Neoteleostei</taxon>
        <taxon>Acanthomorphata</taxon>
        <taxon>Eupercaria</taxon>
        <taxon>Tetraodontiformes</taxon>
        <taxon>Tetradontoidea</taxon>
        <taxon>Tetraodontidae</taxon>
        <taxon>Tetraodon</taxon>
    </lineage>
</organism>
<feature type="non-terminal residue" evidence="2">
    <location>
        <position position="1"/>
    </location>
</feature>
<dbReference type="AlphaFoldDB" id="Q4RAT0"/>
<evidence type="ECO:0000259" key="1">
    <source>
        <dbReference type="Pfam" id="PF18568"/>
    </source>
</evidence>
<feature type="domain" description="Midline-1 COS" evidence="1">
    <location>
        <begin position="1"/>
        <end position="37"/>
    </location>
</feature>